<dbReference type="PANTHER" id="PTHR43000">
    <property type="entry name" value="DTDP-D-GLUCOSE 4,6-DEHYDRATASE-RELATED"/>
    <property type="match status" value="1"/>
</dbReference>
<dbReference type="PRINTS" id="PR01713">
    <property type="entry name" value="NUCEPIMERASE"/>
</dbReference>
<dbReference type="SUPFAM" id="SSF51735">
    <property type="entry name" value="NAD(P)-binding Rossmann-fold domains"/>
    <property type="match status" value="1"/>
</dbReference>
<evidence type="ECO:0000259" key="2">
    <source>
        <dbReference type="Pfam" id="PF01370"/>
    </source>
</evidence>
<evidence type="ECO:0000313" key="4">
    <source>
        <dbReference type="Proteomes" id="UP000199318"/>
    </source>
</evidence>
<dbReference type="RefSeq" id="WP_093072862.1">
    <property type="nucleotide sequence ID" value="NZ_FOGV01000011.1"/>
</dbReference>
<keyword evidence="4" id="KW-1185">Reference proteome</keyword>
<dbReference type="STRING" id="1464123.SAMN05444126_11164"/>
<dbReference type="Proteomes" id="UP000199318">
    <property type="component" value="Unassembled WGS sequence"/>
</dbReference>
<organism evidence="3 4">
    <name type="scientific">Salisediminibacterium halotolerans</name>
    <dbReference type="NCBI Taxonomy" id="517425"/>
    <lineage>
        <taxon>Bacteria</taxon>
        <taxon>Bacillati</taxon>
        <taxon>Bacillota</taxon>
        <taxon>Bacilli</taxon>
        <taxon>Bacillales</taxon>
        <taxon>Bacillaceae</taxon>
        <taxon>Salisediminibacterium</taxon>
    </lineage>
</organism>
<dbReference type="Pfam" id="PF01370">
    <property type="entry name" value="Epimerase"/>
    <property type="match status" value="1"/>
</dbReference>
<dbReference type="InterPro" id="IPR036291">
    <property type="entry name" value="NAD(P)-bd_dom_sf"/>
</dbReference>
<dbReference type="InterPro" id="IPR001509">
    <property type="entry name" value="Epimerase_deHydtase"/>
</dbReference>
<comment type="similarity">
    <text evidence="1">Belongs to the NAD(P)-dependent epimerase/dehydratase family.</text>
</comment>
<proteinExistence type="inferred from homology"/>
<dbReference type="Gene3D" id="3.90.25.10">
    <property type="entry name" value="UDP-galactose 4-epimerase, domain 1"/>
    <property type="match status" value="1"/>
</dbReference>
<gene>
    <name evidence="3" type="ORF">SAMN05444126_11164</name>
</gene>
<dbReference type="EMBL" id="FOGV01000011">
    <property type="protein sequence ID" value="SES01418.1"/>
    <property type="molecule type" value="Genomic_DNA"/>
</dbReference>
<comment type="caution">
    <text evidence="3">The sequence shown here is derived from an EMBL/GenBank/DDBJ whole genome shotgun (WGS) entry which is preliminary data.</text>
</comment>
<evidence type="ECO:0000256" key="1">
    <source>
        <dbReference type="ARBA" id="ARBA00007637"/>
    </source>
</evidence>
<name>A0A1H9TWP1_9BACI</name>
<dbReference type="OrthoDB" id="9771073at2"/>
<protein>
    <submittedName>
        <fullName evidence="3">UDP-glucose 4-epimerase</fullName>
    </submittedName>
</protein>
<evidence type="ECO:0000313" key="3">
    <source>
        <dbReference type="EMBL" id="SES01418.1"/>
    </source>
</evidence>
<feature type="domain" description="NAD-dependent epimerase/dehydratase" evidence="2">
    <location>
        <begin position="4"/>
        <end position="245"/>
    </location>
</feature>
<dbReference type="AlphaFoldDB" id="A0A1H9TWP1"/>
<reference evidence="4" key="1">
    <citation type="submission" date="2016-10" db="EMBL/GenBank/DDBJ databases">
        <authorList>
            <person name="de Groot N.N."/>
        </authorList>
    </citation>
    <scope>NUCLEOTIDE SEQUENCE [LARGE SCALE GENOMIC DNA]</scope>
    <source>
        <strain evidence="4">10nlg</strain>
    </source>
</reference>
<accession>A0A1H9TWP1</accession>
<sequence>MDKVLISGGAGFIGSHMTAALLDAGHQVVVLDDLSTGKRSYLPKNENLMLVVADIRDPMSVRETFGHHPDIEQVIHFAAQSNVSVSLANPSDDAETNIIGTIHLLEEARRHDVKAFVYASSAAVYGLKNELPIAENAEKTPTSPYGVSKLSAEHYVEATGRLYGMSTGCFRFSNVFGPRQSAAPESGVISIFIHKLMNGETPVVYGDGEQTRDFIYVDDLVSGLTAFLSQAKKHEETIHSVYNLGTNIETSINKMISVIDRVLATSSVPSYRRARSGDIPFSRLDNSKMIEELAWEPLTDLEDGIRKTIAYYNKNA</sequence>
<dbReference type="Gene3D" id="3.40.50.720">
    <property type="entry name" value="NAD(P)-binding Rossmann-like Domain"/>
    <property type="match status" value="1"/>
</dbReference>